<dbReference type="InterPro" id="IPR011075">
    <property type="entry name" value="TetR_C"/>
</dbReference>
<name>A0A848DM32_9PSEU</name>
<evidence type="ECO:0000313" key="8">
    <source>
        <dbReference type="Proteomes" id="UP000586918"/>
    </source>
</evidence>
<evidence type="ECO:0000259" key="6">
    <source>
        <dbReference type="PROSITE" id="PS50977"/>
    </source>
</evidence>
<reference evidence="7 8" key="1">
    <citation type="submission" date="2020-04" db="EMBL/GenBank/DDBJ databases">
        <authorList>
            <person name="Klaysubun C."/>
            <person name="Duangmal K."/>
            <person name="Lipun K."/>
        </authorList>
    </citation>
    <scope>NUCLEOTIDE SEQUENCE [LARGE SCALE GENOMIC DNA]</scope>
    <source>
        <strain evidence="7 8">DSM 45300</strain>
    </source>
</reference>
<dbReference type="GO" id="GO:0003700">
    <property type="term" value="F:DNA-binding transcription factor activity"/>
    <property type="evidence" value="ECO:0007669"/>
    <property type="project" value="TreeGrafter"/>
</dbReference>
<dbReference type="Gene3D" id="1.10.10.60">
    <property type="entry name" value="Homeodomain-like"/>
    <property type="match status" value="1"/>
</dbReference>
<evidence type="ECO:0000256" key="1">
    <source>
        <dbReference type="ARBA" id="ARBA00023015"/>
    </source>
</evidence>
<keyword evidence="2 4" id="KW-0238">DNA-binding</keyword>
<dbReference type="SUPFAM" id="SSF48498">
    <property type="entry name" value="Tetracyclin repressor-like, C-terminal domain"/>
    <property type="match status" value="1"/>
</dbReference>
<dbReference type="InterPro" id="IPR050109">
    <property type="entry name" value="HTH-type_TetR-like_transc_reg"/>
</dbReference>
<dbReference type="SUPFAM" id="SSF46689">
    <property type="entry name" value="Homeodomain-like"/>
    <property type="match status" value="1"/>
</dbReference>
<evidence type="ECO:0000313" key="7">
    <source>
        <dbReference type="EMBL" id="NMH93589.1"/>
    </source>
</evidence>
<dbReference type="Pfam" id="PF00440">
    <property type="entry name" value="TetR_N"/>
    <property type="match status" value="1"/>
</dbReference>
<feature type="region of interest" description="Disordered" evidence="5">
    <location>
        <begin position="166"/>
        <end position="193"/>
    </location>
</feature>
<dbReference type="PROSITE" id="PS50977">
    <property type="entry name" value="HTH_TETR_2"/>
    <property type="match status" value="1"/>
</dbReference>
<proteinExistence type="predicted"/>
<evidence type="ECO:0000256" key="3">
    <source>
        <dbReference type="ARBA" id="ARBA00023163"/>
    </source>
</evidence>
<dbReference type="GO" id="GO:0000976">
    <property type="term" value="F:transcription cis-regulatory region binding"/>
    <property type="evidence" value="ECO:0007669"/>
    <property type="project" value="TreeGrafter"/>
</dbReference>
<dbReference type="InterPro" id="IPR036271">
    <property type="entry name" value="Tet_transcr_reg_TetR-rel_C_sf"/>
</dbReference>
<dbReference type="EMBL" id="JAAXKZ010000074">
    <property type="protein sequence ID" value="NMH93589.1"/>
    <property type="molecule type" value="Genomic_DNA"/>
</dbReference>
<accession>A0A848DM32</accession>
<keyword evidence="1" id="KW-0805">Transcription regulation</keyword>
<organism evidence="7 8">
    <name type="scientific">Pseudonocardia bannensis</name>
    <dbReference type="NCBI Taxonomy" id="630973"/>
    <lineage>
        <taxon>Bacteria</taxon>
        <taxon>Bacillati</taxon>
        <taxon>Actinomycetota</taxon>
        <taxon>Actinomycetes</taxon>
        <taxon>Pseudonocardiales</taxon>
        <taxon>Pseudonocardiaceae</taxon>
        <taxon>Pseudonocardia</taxon>
    </lineage>
</organism>
<comment type="caution">
    <text evidence="7">The sequence shown here is derived from an EMBL/GenBank/DDBJ whole genome shotgun (WGS) entry which is preliminary data.</text>
</comment>
<dbReference type="InterPro" id="IPR001647">
    <property type="entry name" value="HTH_TetR"/>
</dbReference>
<dbReference type="PANTHER" id="PTHR30055:SF148">
    <property type="entry name" value="TETR-FAMILY TRANSCRIPTIONAL REGULATOR"/>
    <property type="match status" value="1"/>
</dbReference>
<protein>
    <submittedName>
        <fullName evidence="7">TetR/AcrR family transcriptional regulator</fullName>
    </submittedName>
</protein>
<dbReference type="AlphaFoldDB" id="A0A848DM32"/>
<dbReference type="InterPro" id="IPR009057">
    <property type="entry name" value="Homeodomain-like_sf"/>
</dbReference>
<evidence type="ECO:0000256" key="2">
    <source>
        <dbReference type="ARBA" id="ARBA00023125"/>
    </source>
</evidence>
<dbReference type="PANTHER" id="PTHR30055">
    <property type="entry name" value="HTH-TYPE TRANSCRIPTIONAL REGULATOR RUTR"/>
    <property type="match status" value="1"/>
</dbReference>
<dbReference type="Gene3D" id="1.10.357.10">
    <property type="entry name" value="Tetracycline Repressor, domain 2"/>
    <property type="match status" value="1"/>
</dbReference>
<feature type="compositionally biased region" description="Basic and acidic residues" evidence="5">
    <location>
        <begin position="174"/>
        <end position="184"/>
    </location>
</feature>
<dbReference type="Pfam" id="PF16859">
    <property type="entry name" value="TetR_C_11"/>
    <property type="match status" value="1"/>
</dbReference>
<sequence>MAEVGYSRLTVEGVAARAGVGKSTVYRWWSSKGTLVIEALHSRLNHTPVSITKDTRADLRAALLATFESFADSAIGETIPAVAVDLLRDPDAAERLESLLQPPRDSVRAVIEAAADSGDLPADVDVRLLQDLVAGTLLYRRLLRRTSPDPVVDQLLDLILDGRVPRAEQPQDSPHVEPVADTRTIRGHFAGPT</sequence>
<evidence type="ECO:0000256" key="4">
    <source>
        <dbReference type="PROSITE-ProRule" id="PRU00335"/>
    </source>
</evidence>
<keyword evidence="3" id="KW-0804">Transcription</keyword>
<dbReference type="Proteomes" id="UP000586918">
    <property type="component" value="Unassembled WGS sequence"/>
</dbReference>
<keyword evidence="8" id="KW-1185">Reference proteome</keyword>
<feature type="domain" description="HTH tetR-type" evidence="6">
    <location>
        <begin position="1"/>
        <end position="47"/>
    </location>
</feature>
<feature type="DNA-binding region" description="H-T-H motif" evidence="4">
    <location>
        <begin position="10"/>
        <end position="29"/>
    </location>
</feature>
<gene>
    <name evidence="7" type="ORF">HF519_18815</name>
</gene>
<evidence type="ECO:0000256" key="5">
    <source>
        <dbReference type="SAM" id="MobiDB-lite"/>
    </source>
</evidence>